<evidence type="ECO:0000313" key="7">
    <source>
        <dbReference type="EMBL" id="GAF85224.1"/>
    </source>
</evidence>
<name>X0SW54_9ZZZZ</name>
<keyword evidence="4 5" id="KW-0472">Membrane</keyword>
<dbReference type="InterPro" id="IPR010652">
    <property type="entry name" value="DUF1232"/>
</dbReference>
<organism evidence="7">
    <name type="scientific">marine sediment metagenome</name>
    <dbReference type="NCBI Taxonomy" id="412755"/>
    <lineage>
        <taxon>unclassified sequences</taxon>
        <taxon>metagenomes</taxon>
        <taxon>ecological metagenomes</taxon>
    </lineage>
</organism>
<dbReference type="EMBL" id="BARS01001050">
    <property type="protein sequence ID" value="GAF85224.1"/>
    <property type="molecule type" value="Genomic_DNA"/>
</dbReference>
<evidence type="ECO:0000256" key="2">
    <source>
        <dbReference type="ARBA" id="ARBA00022692"/>
    </source>
</evidence>
<proteinExistence type="predicted"/>
<keyword evidence="3 5" id="KW-1133">Transmembrane helix</keyword>
<comment type="caution">
    <text evidence="7">The sequence shown here is derived from an EMBL/GenBank/DDBJ whole genome shotgun (WGS) entry which is preliminary data.</text>
</comment>
<accession>X0SW54</accession>
<protein>
    <recommendedName>
        <fullName evidence="6">DUF1232 domain-containing protein</fullName>
    </recommendedName>
</protein>
<feature type="transmembrane region" description="Helical" evidence="5">
    <location>
        <begin position="98"/>
        <end position="118"/>
    </location>
</feature>
<feature type="domain" description="DUF1232" evidence="6">
    <location>
        <begin position="32"/>
        <end position="68"/>
    </location>
</feature>
<gene>
    <name evidence="7" type="ORF">S01H1_02227</name>
</gene>
<comment type="subcellular location">
    <subcellularLocation>
        <location evidence="1">Endomembrane system</location>
        <topology evidence="1">Multi-pass membrane protein</topology>
    </subcellularLocation>
</comment>
<dbReference type="GO" id="GO:0012505">
    <property type="term" value="C:endomembrane system"/>
    <property type="evidence" value="ECO:0007669"/>
    <property type="project" value="UniProtKB-SubCell"/>
</dbReference>
<evidence type="ECO:0000256" key="5">
    <source>
        <dbReference type="SAM" id="Phobius"/>
    </source>
</evidence>
<dbReference type="Pfam" id="PF06803">
    <property type="entry name" value="DUF1232"/>
    <property type="match status" value="1"/>
</dbReference>
<evidence type="ECO:0000256" key="3">
    <source>
        <dbReference type="ARBA" id="ARBA00022989"/>
    </source>
</evidence>
<evidence type="ECO:0000256" key="4">
    <source>
        <dbReference type="ARBA" id="ARBA00023136"/>
    </source>
</evidence>
<feature type="transmembrane region" description="Helical" evidence="5">
    <location>
        <begin position="56"/>
        <end position="77"/>
    </location>
</feature>
<sequence>MFSRWKEKVKKLKQEIYALYLAYKDPRVSWYAKIFIVILVGYVISPIDLIPDFIPIIGYLDDLIILSLGIVLAIKMIPREVMEECQKESAKGIKDKKIAVIGLIIIISIWVALLYLIFTKLIFCKIKSY</sequence>
<keyword evidence="2 5" id="KW-0812">Transmembrane</keyword>
<feature type="transmembrane region" description="Helical" evidence="5">
    <location>
        <begin position="30"/>
        <end position="50"/>
    </location>
</feature>
<evidence type="ECO:0000256" key="1">
    <source>
        <dbReference type="ARBA" id="ARBA00004127"/>
    </source>
</evidence>
<reference evidence="7" key="1">
    <citation type="journal article" date="2014" name="Front. Microbiol.">
        <title>High frequency of phylogenetically diverse reductive dehalogenase-homologous genes in deep subseafloor sedimentary metagenomes.</title>
        <authorList>
            <person name="Kawai M."/>
            <person name="Futagami T."/>
            <person name="Toyoda A."/>
            <person name="Takaki Y."/>
            <person name="Nishi S."/>
            <person name="Hori S."/>
            <person name="Arai W."/>
            <person name="Tsubouchi T."/>
            <person name="Morono Y."/>
            <person name="Uchiyama I."/>
            <person name="Ito T."/>
            <person name="Fujiyama A."/>
            <person name="Inagaki F."/>
            <person name="Takami H."/>
        </authorList>
    </citation>
    <scope>NUCLEOTIDE SEQUENCE</scope>
    <source>
        <strain evidence="7">Expedition CK06-06</strain>
    </source>
</reference>
<evidence type="ECO:0000259" key="6">
    <source>
        <dbReference type="Pfam" id="PF06803"/>
    </source>
</evidence>
<dbReference type="AlphaFoldDB" id="X0SW54"/>